<proteinExistence type="predicted"/>
<dbReference type="Proteomes" id="UP000256269">
    <property type="component" value="Unassembled WGS sequence"/>
</dbReference>
<reference evidence="2 3" key="1">
    <citation type="submission" date="2018-08" db="EMBL/GenBank/DDBJ databases">
        <title>Genomic Encyclopedia of Archaeal and Bacterial Type Strains, Phase II (KMG-II): from individual species to whole genera.</title>
        <authorList>
            <person name="Goeker M."/>
        </authorList>
    </citation>
    <scope>NUCLEOTIDE SEQUENCE [LARGE SCALE GENOMIC DNA]</scope>
    <source>
        <strain evidence="2 3">DSM 45791</strain>
    </source>
</reference>
<organism evidence="2 3">
    <name type="scientific">Kutzneria buriramensis</name>
    <dbReference type="NCBI Taxonomy" id="1045776"/>
    <lineage>
        <taxon>Bacteria</taxon>
        <taxon>Bacillati</taxon>
        <taxon>Actinomycetota</taxon>
        <taxon>Actinomycetes</taxon>
        <taxon>Pseudonocardiales</taxon>
        <taxon>Pseudonocardiaceae</taxon>
        <taxon>Kutzneria</taxon>
    </lineage>
</organism>
<dbReference type="RefSeq" id="WP_147328973.1">
    <property type="nucleotide sequence ID" value="NZ_CP144375.1"/>
</dbReference>
<keyword evidence="1" id="KW-0812">Transmembrane</keyword>
<protein>
    <submittedName>
        <fullName evidence="2">Uncharacterized protein</fullName>
    </submittedName>
</protein>
<keyword evidence="3" id="KW-1185">Reference proteome</keyword>
<evidence type="ECO:0000313" key="2">
    <source>
        <dbReference type="EMBL" id="REH28643.1"/>
    </source>
</evidence>
<dbReference type="EMBL" id="QUNO01000026">
    <property type="protein sequence ID" value="REH28643.1"/>
    <property type="molecule type" value="Genomic_DNA"/>
</dbReference>
<evidence type="ECO:0000313" key="3">
    <source>
        <dbReference type="Proteomes" id="UP000256269"/>
    </source>
</evidence>
<name>A0A3E0GWU6_9PSEU</name>
<sequence length="135" mass="13578">MTRTLHAHLREDRGVVSVGFALGLAITIVLLAFVATVHGGNDTQARADAIAAEAARAALTALNTRGTTVTIDPAGAQNAARSYLAAAGATGTVTITGPTTVTVTVAIDRPAVFTLFGASNHATATKKATLVVARA</sequence>
<dbReference type="AlphaFoldDB" id="A0A3E0GWU6"/>
<feature type="transmembrane region" description="Helical" evidence="1">
    <location>
        <begin position="15"/>
        <end position="37"/>
    </location>
</feature>
<accession>A0A3E0GWU6</accession>
<keyword evidence="1" id="KW-0472">Membrane</keyword>
<keyword evidence="1" id="KW-1133">Transmembrane helix</keyword>
<evidence type="ECO:0000256" key="1">
    <source>
        <dbReference type="SAM" id="Phobius"/>
    </source>
</evidence>
<dbReference type="OrthoDB" id="9920379at2"/>
<comment type="caution">
    <text evidence="2">The sequence shown here is derived from an EMBL/GenBank/DDBJ whole genome shotgun (WGS) entry which is preliminary data.</text>
</comment>
<gene>
    <name evidence="2" type="ORF">BCF44_12685</name>
</gene>